<organism evidence="2 3">
    <name type="scientific">Bowmanella pacifica</name>
    <dbReference type="NCBI Taxonomy" id="502051"/>
    <lineage>
        <taxon>Bacteria</taxon>
        <taxon>Pseudomonadati</taxon>
        <taxon>Pseudomonadota</taxon>
        <taxon>Gammaproteobacteria</taxon>
        <taxon>Alteromonadales</taxon>
        <taxon>Alteromonadaceae</taxon>
        <taxon>Bowmanella</taxon>
    </lineage>
</organism>
<evidence type="ECO:0000313" key="2">
    <source>
        <dbReference type="EMBL" id="GGO75178.1"/>
    </source>
</evidence>
<dbReference type="AlphaFoldDB" id="A0A917Z5B8"/>
<keyword evidence="3" id="KW-1185">Reference proteome</keyword>
<sequence>MFNKMKLTTAAVLLVSSMSASAQTAEVSMQELVSNILSSAVSATSQEMANSVKEAVSKAADALTLQEDEGQAVQLVERSEKVQPEPAKQAE</sequence>
<keyword evidence="1" id="KW-0732">Signal</keyword>
<accession>A0A917Z5B8</accession>
<proteinExistence type="predicted"/>
<dbReference type="Proteomes" id="UP000606935">
    <property type="component" value="Unassembled WGS sequence"/>
</dbReference>
<feature type="chain" id="PRO_5037023182" evidence="1">
    <location>
        <begin position="23"/>
        <end position="91"/>
    </location>
</feature>
<reference evidence="2" key="2">
    <citation type="submission" date="2020-09" db="EMBL/GenBank/DDBJ databases">
        <authorList>
            <person name="Sun Q."/>
            <person name="Zhou Y."/>
        </authorList>
    </citation>
    <scope>NUCLEOTIDE SEQUENCE</scope>
    <source>
        <strain evidence="2">CGMCC 1.7086</strain>
    </source>
</reference>
<name>A0A917Z5B8_9ALTE</name>
<protein>
    <submittedName>
        <fullName evidence="2">Uncharacterized protein</fullName>
    </submittedName>
</protein>
<reference evidence="2" key="1">
    <citation type="journal article" date="2014" name="Int. J. Syst. Evol. Microbiol.">
        <title>Complete genome sequence of Corynebacterium casei LMG S-19264T (=DSM 44701T), isolated from a smear-ripened cheese.</title>
        <authorList>
            <consortium name="US DOE Joint Genome Institute (JGI-PGF)"/>
            <person name="Walter F."/>
            <person name="Albersmeier A."/>
            <person name="Kalinowski J."/>
            <person name="Ruckert C."/>
        </authorList>
    </citation>
    <scope>NUCLEOTIDE SEQUENCE</scope>
    <source>
        <strain evidence="2">CGMCC 1.7086</strain>
    </source>
</reference>
<gene>
    <name evidence="2" type="ORF">GCM10010982_39720</name>
</gene>
<dbReference type="EMBL" id="BMLS01000010">
    <property type="protein sequence ID" value="GGO75178.1"/>
    <property type="molecule type" value="Genomic_DNA"/>
</dbReference>
<comment type="caution">
    <text evidence="2">The sequence shown here is derived from an EMBL/GenBank/DDBJ whole genome shotgun (WGS) entry which is preliminary data.</text>
</comment>
<dbReference type="RefSeq" id="WP_188699238.1">
    <property type="nucleotide sequence ID" value="NZ_BMLS01000010.1"/>
</dbReference>
<evidence type="ECO:0000256" key="1">
    <source>
        <dbReference type="SAM" id="SignalP"/>
    </source>
</evidence>
<feature type="signal peptide" evidence="1">
    <location>
        <begin position="1"/>
        <end position="22"/>
    </location>
</feature>
<evidence type="ECO:0000313" key="3">
    <source>
        <dbReference type="Proteomes" id="UP000606935"/>
    </source>
</evidence>